<accession>A0AAV3Z0E7</accession>
<name>A0AAV3Z0E7_9GAST</name>
<evidence type="ECO:0000313" key="3">
    <source>
        <dbReference type="Proteomes" id="UP000735302"/>
    </source>
</evidence>
<reference evidence="2 3" key="1">
    <citation type="journal article" date="2021" name="Elife">
        <title>Chloroplast acquisition without the gene transfer in kleptoplastic sea slugs, Plakobranchus ocellatus.</title>
        <authorList>
            <person name="Maeda T."/>
            <person name="Takahashi S."/>
            <person name="Yoshida T."/>
            <person name="Shimamura S."/>
            <person name="Takaki Y."/>
            <person name="Nagai Y."/>
            <person name="Toyoda A."/>
            <person name="Suzuki Y."/>
            <person name="Arimoto A."/>
            <person name="Ishii H."/>
            <person name="Satoh N."/>
            <person name="Nishiyama T."/>
            <person name="Hasebe M."/>
            <person name="Maruyama T."/>
            <person name="Minagawa J."/>
            <person name="Obokata J."/>
            <person name="Shigenobu S."/>
        </authorList>
    </citation>
    <scope>NUCLEOTIDE SEQUENCE [LARGE SCALE GENOMIC DNA]</scope>
</reference>
<sequence length="106" mass="11713">MLKNEGLLSLSCLPFNCGDFDTSMSRCDSTKRHNARPRMARNHSLSCARLPRFGPSRHGPGRARLDSEPGPSFPVRGLCGVKKCAQVSRRGLRQTVVLTGEEMDLK</sequence>
<gene>
    <name evidence="2" type="ORF">PoB_001930100</name>
</gene>
<dbReference type="AlphaFoldDB" id="A0AAV3Z0E7"/>
<protein>
    <submittedName>
        <fullName evidence="2">Uncharacterized protein</fullName>
    </submittedName>
</protein>
<comment type="caution">
    <text evidence="2">The sequence shown here is derived from an EMBL/GenBank/DDBJ whole genome shotgun (WGS) entry which is preliminary data.</text>
</comment>
<organism evidence="2 3">
    <name type="scientific">Plakobranchus ocellatus</name>
    <dbReference type="NCBI Taxonomy" id="259542"/>
    <lineage>
        <taxon>Eukaryota</taxon>
        <taxon>Metazoa</taxon>
        <taxon>Spiralia</taxon>
        <taxon>Lophotrochozoa</taxon>
        <taxon>Mollusca</taxon>
        <taxon>Gastropoda</taxon>
        <taxon>Heterobranchia</taxon>
        <taxon>Euthyneura</taxon>
        <taxon>Panpulmonata</taxon>
        <taxon>Sacoglossa</taxon>
        <taxon>Placobranchoidea</taxon>
        <taxon>Plakobranchidae</taxon>
        <taxon>Plakobranchus</taxon>
    </lineage>
</organism>
<evidence type="ECO:0000313" key="2">
    <source>
        <dbReference type="EMBL" id="GFN92795.1"/>
    </source>
</evidence>
<dbReference type="Proteomes" id="UP000735302">
    <property type="component" value="Unassembled WGS sequence"/>
</dbReference>
<proteinExistence type="predicted"/>
<dbReference type="EMBL" id="BLXT01002298">
    <property type="protein sequence ID" value="GFN92795.1"/>
    <property type="molecule type" value="Genomic_DNA"/>
</dbReference>
<feature type="region of interest" description="Disordered" evidence="1">
    <location>
        <begin position="49"/>
        <end position="69"/>
    </location>
</feature>
<keyword evidence="3" id="KW-1185">Reference proteome</keyword>
<evidence type="ECO:0000256" key="1">
    <source>
        <dbReference type="SAM" id="MobiDB-lite"/>
    </source>
</evidence>